<dbReference type="Gene3D" id="2.40.170.20">
    <property type="entry name" value="TonB-dependent receptor, beta-barrel domain"/>
    <property type="match status" value="1"/>
</dbReference>
<evidence type="ECO:0000313" key="8">
    <source>
        <dbReference type="EMBL" id="UVW34239.1"/>
    </source>
</evidence>
<dbReference type="Pfam" id="PF00593">
    <property type="entry name" value="TonB_dep_Rec_b-barrel"/>
    <property type="match status" value="1"/>
</dbReference>
<evidence type="ECO:0000256" key="5">
    <source>
        <dbReference type="SAM" id="SignalP"/>
    </source>
</evidence>
<proteinExistence type="inferred from homology"/>
<feature type="chain" id="PRO_5045543425" evidence="5">
    <location>
        <begin position="26"/>
        <end position="985"/>
    </location>
</feature>
<comment type="subcellular location">
    <subcellularLocation>
        <location evidence="1 4">Cell outer membrane</location>
    </subcellularLocation>
</comment>
<dbReference type="InterPro" id="IPR012910">
    <property type="entry name" value="Plug_dom"/>
</dbReference>
<evidence type="ECO:0000256" key="4">
    <source>
        <dbReference type="RuleBase" id="RU003357"/>
    </source>
</evidence>
<dbReference type="Pfam" id="PF07715">
    <property type="entry name" value="Plug"/>
    <property type="match status" value="1"/>
</dbReference>
<dbReference type="SUPFAM" id="SSF56935">
    <property type="entry name" value="Porins"/>
    <property type="match status" value="1"/>
</dbReference>
<feature type="signal peptide" evidence="5">
    <location>
        <begin position="1"/>
        <end position="25"/>
    </location>
</feature>
<keyword evidence="4" id="KW-0798">TonB box</keyword>
<keyword evidence="8" id="KW-0675">Receptor</keyword>
<dbReference type="EMBL" id="CP103416">
    <property type="protein sequence ID" value="UVW34239.1"/>
    <property type="molecule type" value="Genomic_DNA"/>
</dbReference>
<name>A0ABY5TK90_9GAMM</name>
<dbReference type="InterPro" id="IPR036942">
    <property type="entry name" value="Beta-barrel_TonB_sf"/>
</dbReference>
<dbReference type="NCBIfam" id="TIGR01782">
    <property type="entry name" value="TonB-Xanth-Caul"/>
    <property type="match status" value="1"/>
</dbReference>
<comment type="similarity">
    <text evidence="4">Belongs to the TonB-dependent receptor family.</text>
</comment>
<gene>
    <name evidence="8" type="ORF">NYF23_09410</name>
</gene>
<evidence type="ECO:0000259" key="7">
    <source>
        <dbReference type="Pfam" id="PF07715"/>
    </source>
</evidence>
<evidence type="ECO:0000256" key="2">
    <source>
        <dbReference type="ARBA" id="ARBA00023136"/>
    </source>
</evidence>
<protein>
    <submittedName>
        <fullName evidence="8">TonB-dependent receptor</fullName>
    </submittedName>
</protein>
<evidence type="ECO:0000313" key="9">
    <source>
        <dbReference type="Proteomes" id="UP001059934"/>
    </source>
</evidence>
<dbReference type="PANTHER" id="PTHR40980">
    <property type="entry name" value="PLUG DOMAIN-CONTAINING PROTEIN"/>
    <property type="match status" value="1"/>
</dbReference>
<organism evidence="8 9">
    <name type="scientific">SAR92 clade bacterium H455</name>
    <dbReference type="NCBI Taxonomy" id="2974818"/>
    <lineage>
        <taxon>Bacteria</taxon>
        <taxon>Pseudomonadati</taxon>
        <taxon>Pseudomonadota</taxon>
        <taxon>Gammaproteobacteria</taxon>
        <taxon>Cellvibrionales</taxon>
        <taxon>Porticoccaceae</taxon>
        <taxon>SAR92 clade</taxon>
    </lineage>
</organism>
<dbReference type="PANTHER" id="PTHR40980:SF3">
    <property type="entry name" value="TONB-DEPENDENT RECEPTOR-LIKE BETA-BARREL DOMAIN-CONTAINING PROTEIN"/>
    <property type="match status" value="1"/>
</dbReference>
<feature type="domain" description="TonB-dependent receptor-like beta-barrel" evidence="6">
    <location>
        <begin position="430"/>
        <end position="950"/>
    </location>
</feature>
<accession>A0ABY5TK90</accession>
<keyword evidence="5" id="KW-0732">Signal</keyword>
<dbReference type="InterPro" id="IPR010104">
    <property type="entry name" value="TonB_rcpt_bac"/>
</dbReference>
<reference evidence="8" key="1">
    <citation type="submission" date="2022-08" db="EMBL/GenBank/DDBJ databases">
        <title>Catabolic pathway analysis in culturable SAR92 clade bacteria reveals their overlooked roles in DMSP degradation in coastal seas.</title>
        <authorList>
            <person name="He X."/>
            <person name="Zhang X."/>
            <person name="Zhang Y."/>
        </authorList>
    </citation>
    <scope>NUCLEOTIDE SEQUENCE</scope>
    <source>
        <strain evidence="8">H455</strain>
    </source>
</reference>
<dbReference type="Gene3D" id="2.170.130.10">
    <property type="entry name" value="TonB-dependent receptor, plug domain"/>
    <property type="match status" value="1"/>
</dbReference>
<dbReference type="InterPro" id="IPR037066">
    <property type="entry name" value="Plug_dom_sf"/>
</dbReference>
<keyword evidence="3" id="KW-0998">Cell outer membrane</keyword>
<dbReference type="InterPro" id="IPR000531">
    <property type="entry name" value="Beta-barrel_TonB"/>
</dbReference>
<dbReference type="Proteomes" id="UP001059934">
    <property type="component" value="Chromosome"/>
</dbReference>
<keyword evidence="9" id="KW-1185">Reference proteome</keyword>
<sequence length="985" mass="106263">MLFKKKILASSVALALVGTTLPAYAQDGVLIEEVIVQGGIRGSLARSMDIKRDSAGVVDAISAEDMGKFPDANLAESLQRITGVSISRQRGEGSQVTVRGFGPEYNLVTLNGRQMPTHSNTSRSFDFGDLASEGIAGVQVYKTGRADVPTGGVGSLINISTTRPLESPGQTASFSAKMVNDTSTREGDEITPEFSGIYSNTFANDTIGIAITASSQTRNNGVNAAETTGWFTNSGDHAGANGIPNDENQVNRSTSDAEFYSIPQQLAYAINEYESKRVNGQLVLQWAPTDTITGTLDYIYSELDLDHTMSDMSAWFSNANASSQTSLWNDGEQRSPLMYSETHDNADFAMGVHQDGRKNENSSVGLNLEWQASDRLSLALDYHDSSAETGANNPYGTSSLVTMASFNKVGSTVFYDTELPILSQNLNSGADGADRPLYKNDMIITGSVFSNEAAKMDIEQSKLSGNFELSESSSIDFGVQLTEVSNRFVSSNVQLDNWGGFTQPGELTDILTRSSIAGQFDQVDGGNDPRLHTEYFTTSLEEIIAVGEASYAATGNTYAQLGDCGTGYCASTDWSVDKRTTEETSSAYIQLNSALEYYGMPVNLQVGLRYEETDVTSAALAPTYDEVYWLGGNEFTMVAAVDENGDAIQAFDDYTGDYSLLLPSIDMDIEVAENVIVRASYSQTATRPSFTDVQGGITVGGTSFKNDGGFANGGNPGLIPIESDNYDVSVEWYYDEGSYLSVGYFEKNVANFIGSSVRKGVPLFNLNFPLEGTLFNQAVADSGIDPLQYSDVGAYILANYPDNAAIDGDRIYGVDGDPLVTFQITSPANQENATVDGVEINLQHNFGETGFGMIANATFVNADVAYDNMQIDSQFVLNGLSDSANLVAFYDKDGLQARLAYNWRDTFLAGVGQSAGTTSNPTNIEAYGQLDISASYDYNDNLTIFFAGLNVLEETYNVYGRDELQVLQAGQTGARYDIGVRYSFK</sequence>
<keyword evidence="2 4" id="KW-0472">Membrane</keyword>
<evidence type="ECO:0000259" key="6">
    <source>
        <dbReference type="Pfam" id="PF00593"/>
    </source>
</evidence>
<feature type="domain" description="TonB-dependent receptor plug" evidence="7">
    <location>
        <begin position="51"/>
        <end position="148"/>
    </location>
</feature>
<evidence type="ECO:0000256" key="3">
    <source>
        <dbReference type="ARBA" id="ARBA00023237"/>
    </source>
</evidence>
<evidence type="ECO:0000256" key="1">
    <source>
        <dbReference type="ARBA" id="ARBA00004442"/>
    </source>
</evidence>